<dbReference type="RefSeq" id="WP_209518069.1">
    <property type="nucleotide sequence ID" value="NZ_JAGIOH010000001.1"/>
</dbReference>
<dbReference type="InterPro" id="IPR015813">
    <property type="entry name" value="Pyrv/PenolPyrv_kinase-like_dom"/>
</dbReference>
<dbReference type="InterPro" id="IPR039556">
    <property type="entry name" value="ICL/PEPM"/>
</dbReference>
<dbReference type="PANTHER" id="PTHR42905">
    <property type="entry name" value="PHOSPHOENOLPYRUVATE CARBOXYLASE"/>
    <property type="match status" value="1"/>
</dbReference>
<dbReference type="Pfam" id="PF13714">
    <property type="entry name" value="PEP_mutase"/>
    <property type="match status" value="1"/>
</dbReference>
<accession>A0ABS4YDC3</accession>
<dbReference type="InterPro" id="IPR040442">
    <property type="entry name" value="Pyrv_kinase-like_dom_sf"/>
</dbReference>
<reference evidence="1 2" key="1">
    <citation type="submission" date="2021-03" db="EMBL/GenBank/DDBJ databases">
        <title>Sequencing the genomes of 1000 actinobacteria strains.</title>
        <authorList>
            <person name="Klenk H.-P."/>
        </authorList>
    </citation>
    <scope>NUCLEOTIDE SEQUENCE [LARGE SCALE GENOMIC DNA]</scope>
    <source>
        <strain evidence="1 2">DSM 41480</strain>
    </source>
</reference>
<dbReference type="GO" id="GO:0046421">
    <property type="term" value="F:methylisocitrate lyase activity"/>
    <property type="evidence" value="ECO:0007669"/>
    <property type="project" value="UniProtKB-EC"/>
</dbReference>
<dbReference type="Gene3D" id="3.20.20.60">
    <property type="entry name" value="Phosphoenolpyruvate-binding domains"/>
    <property type="match status" value="1"/>
</dbReference>
<proteinExistence type="predicted"/>
<dbReference type="Proteomes" id="UP001519291">
    <property type="component" value="Unassembled WGS sequence"/>
</dbReference>
<evidence type="ECO:0000313" key="2">
    <source>
        <dbReference type="Proteomes" id="UP001519291"/>
    </source>
</evidence>
<keyword evidence="2" id="KW-1185">Reference proteome</keyword>
<dbReference type="EMBL" id="JAGIOH010000001">
    <property type="protein sequence ID" value="MBP2406726.1"/>
    <property type="molecule type" value="Genomic_DNA"/>
</dbReference>
<name>A0ABS4YDC3_9ACTN</name>
<evidence type="ECO:0000313" key="1">
    <source>
        <dbReference type="EMBL" id="MBP2406726.1"/>
    </source>
</evidence>
<comment type="caution">
    <text evidence="1">The sequence shown here is derived from an EMBL/GenBank/DDBJ whole genome shotgun (WGS) entry which is preliminary data.</text>
</comment>
<dbReference type="SUPFAM" id="SSF51621">
    <property type="entry name" value="Phosphoenolpyruvate/pyruvate domain"/>
    <property type="match status" value="1"/>
</dbReference>
<keyword evidence="1" id="KW-0456">Lyase</keyword>
<organism evidence="1 2">
    <name type="scientific">Streptomyces syringium</name>
    <dbReference type="NCBI Taxonomy" id="76729"/>
    <lineage>
        <taxon>Bacteria</taxon>
        <taxon>Bacillati</taxon>
        <taxon>Actinomycetota</taxon>
        <taxon>Actinomycetes</taxon>
        <taxon>Kitasatosporales</taxon>
        <taxon>Streptomycetaceae</taxon>
        <taxon>Streptomyces</taxon>
    </lineage>
</organism>
<dbReference type="CDD" id="cd00377">
    <property type="entry name" value="ICL_PEPM"/>
    <property type="match status" value="1"/>
</dbReference>
<dbReference type="EC" id="4.1.3.30" evidence="1"/>
<dbReference type="PANTHER" id="PTHR42905:SF5">
    <property type="entry name" value="CARBOXYVINYL-CARBOXYPHOSPHONATE PHOSPHORYLMUTASE, CHLOROPLASTIC"/>
    <property type="match status" value="1"/>
</dbReference>
<dbReference type="GeneID" id="91573036"/>
<gene>
    <name evidence="1" type="ORF">JO379_006195</name>
</gene>
<sequence length="300" mass="31522">MNNRQRFRAHLAGPKMLMVPIAHDPLCARIIERAGFQAVGVGGAASAAALLGRPDARLLSAREMADVVWRTVDAVGVPVFADADDGYGDATHVAWTVRQYESAGAAGLFLADRPARRQRGRTVGEAVGEAEDDTVVPAAELIGRIEAAVAARRDPDMLIMARTDAVAAHGIDEALARAHGCVDAGADAICVANPASAHQMRRITEEITARRGIPAMADASPGAMPPPTAAELQQMGYALTLYPTLASRALARAVADVMGELSWSGDAAPLADRLAPFEEFHALARPPEHREAVSPPGAPR</sequence>
<protein>
    <submittedName>
        <fullName evidence="1">Methylisocitrate lyase</fullName>
        <ecNumber evidence="1">4.1.3.30</ecNumber>
    </submittedName>
</protein>